<dbReference type="EMBL" id="CP002599">
    <property type="protein sequence ID" value="AEA61791.1"/>
    <property type="molecule type" value="Genomic_DNA"/>
</dbReference>
<keyword evidence="2" id="KW-1185">Reference proteome</keyword>
<dbReference type="Proteomes" id="UP000008316">
    <property type="component" value="Chromosome 1"/>
</dbReference>
<dbReference type="HOGENOM" id="CLU_082739_0_0_4"/>
<sequence length="297" mass="33207">MNTLPNVRTFAPELWGEVDKFTQFYGHTHDFKPDVKKAVSGVKGHFNKAITLRDLAAKLAPNLKIDSAELQEKGFTGAVNAQEFSAVIEEVFTELYSSIDCARKVIVAIYRHCQRIPDSTRRLFLRAANGEIGGFPAELQAAFVAATWYVELRDIRDELTHSSIGSCRQSHDTNEISYMHLGLVRNAKPLVIPDVFKKIEELFAGVNHFLGHVFNFLNKGLKVEPTDVVCGFFHGRCYARKLAIADHIDFNSGVCQSRWFDAEPAFRCPFASSCGAYARASQESEGPFRLSQPSNVN</sequence>
<reference evidence="1 2" key="1">
    <citation type="journal article" date="2011" name="J. Bacteriol.">
        <title>Complete genome sequence of Burkholderia gladioli BSR3.</title>
        <authorList>
            <person name="Seo Y.S."/>
            <person name="Lim J."/>
            <person name="Choi B.S."/>
            <person name="Kim H."/>
            <person name="Goo E."/>
            <person name="Lee B."/>
            <person name="Lim J.S."/>
            <person name="Choi I.Y."/>
            <person name="Moon J.S."/>
            <person name="Kim J."/>
            <person name="Hwang I."/>
        </authorList>
    </citation>
    <scope>NUCLEOTIDE SEQUENCE [LARGE SCALE GENOMIC DNA]</scope>
    <source>
        <strain evidence="1 2">BSR3</strain>
    </source>
</reference>
<name>F2LGP9_BURGS</name>
<evidence type="ECO:0000313" key="2">
    <source>
        <dbReference type="Proteomes" id="UP000008316"/>
    </source>
</evidence>
<dbReference type="KEGG" id="bgd:bgla_1g31840"/>
<dbReference type="AlphaFoldDB" id="F2LGP9"/>
<protein>
    <submittedName>
        <fullName evidence="1">Uncharacterized protein</fullName>
    </submittedName>
</protein>
<accession>F2LGP9</accession>
<proteinExistence type="predicted"/>
<organism evidence="1 2">
    <name type="scientific">Burkholderia gladioli (strain BSR3)</name>
    <dbReference type="NCBI Taxonomy" id="999541"/>
    <lineage>
        <taxon>Bacteria</taxon>
        <taxon>Pseudomonadati</taxon>
        <taxon>Pseudomonadota</taxon>
        <taxon>Betaproteobacteria</taxon>
        <taxon>Burkholderiales</taxon>
        <taxon>Burkholderiaceae</taxon>
        <taxon>Burkholderia</taxon>
    </lineage>
</organism>
<gene>
    <name evidence="1" type="ordered locus">bgla_1g31840</name>
</gene>
<dbReference type="eggNOG" id="ENOG5032BMQ">
    <property type="taxonomic scope" value="Bacteria"/>
</dbReference>
<evidence type="ECO:0000313" key="1">
    <source>
        <dbReference type="EMBL" id="AEA61791.1"/>
    </source>
</evidence>